<protein>
    <submittedName>
        <fullName evidence="1">DUF3634 family protein</fullName>
    </submittedName>
</protein>
<comment type="caution">
    <text evidence="1">The sequence shown here is derived from an EMBL/GenBank/DDBJ whole genome shotgun (WGS) entry which is preliminary data.</text>
</comment>
<dbReference type="InterPro" id="IPR022090">
    <property type="entry name" value="DUF3634"/>
</dbReference>
<evidence type="ECO:0000313" key="2">
    <source>
        <dbReference type="Proteomes" id="UP000638570"/>
    </source>
</evidence>
<dbReference type="Pfam" id="PF12321">
    <property type="entry name" value="DUF3634"/>
    <property type="match status" value="1"/>
</dbReference>
<dbReference type="RefSeq" id="WP_202082133.1">
    <property type="nucleotide sequence ID" value="NZ_JAERTZ010000004.1"/>
</dbReference>
<accession>A0ABS1QMV0</accession>
<sequence length="97" mass="11103">MFSILVITSVALFGLLYLLRRRQESFCITIEGIHLNVKRGRPPQALLRHCQQLVQDARTLKGTIRGVKKGSAVVLSCSRSIPASYRQDIRLFWQHQL</sequence>
<dbReference type="EMBL" id="JAERTZ010000004">
    <property type="protein sequence ID" value="MBL1376170.1"/>
    <property type="molecule type" value="Genomic_DNA"/>
</dbReference>
<dbReference type="Proteomes" id="UP000638570">
    <property type="component" value="Unassembled WGS sequence"/>
</dbReference>
<gene>
    <name evidence="1" type="ORF">JKV55_02330</name>
</gene>
<organism evidence="1 2">
    <name type="scientific">Zobellella iuensis</name>
    <dbReference type="NCBI Taxonomy" id="2803811"/>
    <lineage>
        <taxon>Bacteria</taxon>
        <taxon>Pseudomonadati</taxon>
        <taxon>Pseudomonadota</taxon>
        <taxon>Gammaproteobacteria</taxon>
        <taxon>Aeromonadales</taxon>
        <taxon>Aeromonadaceae</taxon>
        <taxon>Zobellella</taxon>
    </lineage>
</organism>
<proteinExistence type="predicted"/>
<name>A0ABS1QMV0_9GAMM</name>
<reference evidence="2" key="1">
    <citation type="submission" date="2021-01" db="EMBL/GenBank/DDBJ databases">
        <title>Genome public.</title>
        <authorList>
            <person name="Liu C."/>
            <person name="Sun Q."/>
        </authorList>
    </citation>
    <scope>NUCLEOTIDE SEQUENCE [LARGE SCALE GENOMIC DNA]</scope>
    <source>
        <strain evidence="2">CGMCC 1.18722</strain>
    </source>
</reference>
<evidence type="ECO:0000313" key="1">
    <source>
        <dbReference type="EMBL" id="MBL1376170.1"/>
    </source>
</evidence>
<keyword evidence="2" id="KW-1185">Reference proteome</keyword>